<dbReference type="Pfam" id="PF08284">
    <property type="entry name" value="RVP_2"/>
    <property type="match status" value="1"/>
</dbReference>
<reference evidence="2 3" key="1">
    <citation type="submission" date="2024-04" db="EMBL/GenBank/DDBJ databases">
        <authorList>
            <person name="Fracassetti M."/>
        </authorList>
    </citation>
    <scope>NUCLEOTIDE SEQUENCE [LARGE SCALE GENOMIC DNA]</scope>
</reference>
<protein>
    <submittedName>
        <fullName evidence="2">Uncharacterized protein</fullName>
    </submittedName>
</protein>
<evidence type="ECO:0000313" key="2">
    <source>
        <dbReference type="EMBL" id="CAL1411650.1"/>
    </source>
</evidence>
<sequence length="274" mass="30272">MLAYRACFPPIDERSCIIKKQLDERRRLSRDEALQLVDGEPPIEIDEPPDKPPSPADAEISLSALKDVSKSTIIRFDTTIRQEPAAAFVDSASSHNFVSYEVAERLFLRSTEIPPFEVKVINEDSLLCQRCYEAVPIEIQGVQIQADLYELPLRGVDVVLGGQWLKHASPISFDWRNATMRFKDKGSWVTLQGAINPDNEDTAADGSLRDNDVKPRKTGCRNRGGQSSLQTSKPMEPTLKEVSPAIDVVLSAATSATSSTWICSTTVREPDVAG</sequence>
<feature type="region of interest" description="Disordered" evidence="1">
    <location>
        <begin position="30"/>
        <end position="56"/>
    </location>
</feature>
<dbReference type="Gene3D" id="2.40.70.10">
    <property type="entry name" value="Acid Proteases"/>
    <property type="match status" value="1"/>
</dbReference>
<feature type="compositionally biased region" description="Polar residues" evidence="1">
    <location>
        <begin position="224"/>
        <end position="233"/>
    </location>
</feature>
<proteinExistence type="predicted"/>
<evidence type="ECO:0000313" key="3">
    <source>
        <dbReference type="Proteomes" id="UP001497516"/>
    </source>
</evidence>
<dbReference type="EMBL" id="OZ034822">
    <property type="protein sequence ID" value="CAL1411650.1"/>
    <property type="molecule type" value="Genomic_DNA"/>
</dbReference>
<organism evidence="2 3">
    <name type="scientific">Linum trigynum</name>
    <dbReference type="NCBI Taxonomy" id="586398"/>
    <lineage>
        <taxon>Eukaryota</taxon>
        <taxon>Viridiplantae</taxon>
        <taxon>Streptophyta</taxon>
        <taxon>Embryophyta</taxon>
        <taxon>Tracheophyta</taxon>
        <taxon>Spermatophyta</taxon>
        <taxon>Magnoliopsida</taxon>
        <taxon>eudicotyledons</taxon>
        <taxon>Gunneridae</taxon>
        <taxon>Pentapetalae</taxon>
        <taxon>rosids</taxon>
        <taxon>fabids</taxon>
        <taxon>Malpighiales</taxon>
        <taxon>Linaceae</taxon>
        <taxon>Linum</taxon>
    </lineage>
</organism>
<accession>A0AAV2GQH5</accession>
<name>A0AAV2GQH5_9ROSI</name>
<dbReference type="InterPro" id="IPR021109">
    <property type="entry name" value="Peptidase_aspartic_dom_sf"/>
</dbReference>
<gene>
    <name evidence="2" type="ORF">LTRI10_LOCUS50993</name>
</gene>
<dbReference type="AlphaFoldDB" id="A0AAV2GQH5"/>
<dbReference type="CDD" id="cd00303">
    <property type="entry name" value="retropepsin_like"/>
    <property type="match status" value="1"/>
</dbReference>
<feature type="region of interest" description="Disordered" evidence="1">
    <location>
        <begin position="194"/>
        <end position="238"/>
    </location>
</feature>
<keyword evidence="3" id="KW-1185">Reference proteome</keyword>
<dbReference type="Proteomes" id="UP001497516">
    <property type="component" value="Chromosome 9"/>
</dbReference>
<evidence type="ECO:0000256" key="1">
    <source>
        <dbReference type="SAM" id="MobiDB-lite"/>
    </source>
</evidence>